<evidence type="ECO:0000313" key="1">
    <source>
        <dbReference type="EMBL" id="CCG99378.1"/>
    </source>
</evidence>
<dbReference type="EMBL" id="HE796683">
    <property type="protein sequence ID" value="CCG99378.1"/>
    <property type="molecule type" value="Genomic_DNA"/>
</dbReference>
<dbReference type="HOGENOM" id="CLU_1958195_0_0_10"/>
<keyword evidence="2" id="KW-1185">Reference proteome</keyword>
<dbReference type="PATRIC" id="fig|1166018.3.peg.3099"/>
<proteinExistence type="predicted"/>
<reference evidence="1 2" key="1">
    <citation type="journal article" date="2012" name="J. Bacteriol.">
        <title>Genome Sequence of Fibrella aestuarina BUZ 2T, a Filamentous Marine Bacterium.</title>
        <authorList>
            <person name="Filippini M."/>
            <person name="Qi W."/>
            <person name="Blom J."/>
            <person name="Goesmann A."/>
            <person name="Smits T.H."/>
            <person name="Bagheri H.C."/>
        </authorList>
    </citation>
    <scope>NUCLEOTIDE SEQUENCE [LARGE SCALE GENOMIC DNA]</scope>
    <source>
        <strain evidence="2">BUZ 2T</strain>
    </source>
</reference>
<dbReference type="AlphaFoldDB" id="I0K5H5"/>
<dbReference type="KEGG" id="fae:FAES_1368"/>
<dbReference type="eggNOG" id="ENOG5032UMP">
    <property type="taxonomic scope" value="Bacteria"/>
</dbReference>
<gene>
    <name evidence="1" type="ORF">FAES_1368</name>
</gene>
<organism evidence="1 2">
    <name type="scientific">Fibrella aestuarina BUZ 2</name>
    <dbReference type="NCBI Taxonomy" id="1166018"/>
    <lineage>
        <taxon>Bacteria</taxon>
        <taxon>Pseudomonadati</taxon>
        <taxon>Bacteroidota</taxon>
        <taxon>Cytophagia</taxon>
        <taxon>Cytophagales</taxon>
        <taxon>Spirosomataceae</taxon>
        <taxon>Fibrella</taxon>
    </lineage>
</organism>
<dbReference type="STRING" id="1166018.FAES_1368"/>
<protein>
    <submittedName>
        <fullName evidence="1">Uncharacterized protein</fullName>
    </submittedName>
</protein>
<accession>I0K5H5</accession>
<name>I0K5H5_9BACT</name>
<sequence length="157" mass="17765">MPNLPCIFATLVGRTRYWEATSQVRSETMKSVVALFLVQLMLGSSLLPGFGIDQSARWAELIHHYQHHRVEDTSLGFVDFLLMHYDTSSEHQKHPNHCHHNLPSAGHFVSVPTPSPLRLDAEPPAVSLIRVARATFFRKADLYAFAAIRSLINPPRR</sequence>
<evidence type="ECO:0000313" key="2">
    <source>
        <dbReference type="Proteomes" id="UP000011058"/>
    </source>
</evidence>
<dbReference type="Proteomes" id="UP000011058">
    <property type="component" value="Chromosome"/>
</dbReference>